<evidence type="ECO:0000256" key="2">
    <source>
        <dbReference type="ARBA" id="ARBA00023002"/>
    </source>
</evidence>
<proteinExistence type="inferred from homology"/>
<evidence type="ECO:0000256" key="3">
    <source>
        <dbReference type="PIRNR" id="PIRNR000185"/>
    </source>
</evidence>
<gene>
    <name evidence="9" type="ORF">F4Y08_05520</name>
</gene>
<dbReference type="Gene3D" id="3.40.50.10860">
    <property type="entry name" value="Leucine Dehydrogenase, chain A, domain 1"/>
    <property type="match status" value="1"/>
</dbReference>
<dbReference type="Pfam" id="PF00208">
    <property type="entry name" value="ELFV_dehydrog"/>
    <property type="match status" value="1"/>
</dbReference>
<feature type="binding site" evidence="5">
    <location>
        <position position="245"/>
    </location>
    <ligand>
        <name>NAD(+)</name>
        <dbReference type="ChEBI" id="CHEBI:57540"/>
    </ligand>
</feature>
<feature type="site" description="Important for catalysis" evidence="6">
    <location>
        <position position="201"/>
    </location>
</feature>
<comment type="similarity">
    <text evidence="1 3 7">Belongs to the Glu/Leu/Phe/Val dehydrogenases family.</text>
</comment>
<evidence type="ECO:0000256" key="6">
    <source>
        <dbReference type="PIRSR" id="PIRSR000185-3"/>
    </source>
</evidence>
<keyword evidence="2 3" id="KW-0560">Oxidoreductase</keyword>
<dbReference type="GO" id="GO:0004352">
    <property type="term" value="F:glutamate dehydrogenase (NAD+) activity"/>
    <property type="evidence" value="ECO:0007669"/>
    <property type="project" value="TreeGrafter"/>
</dbReference>
<dbReference type="Pfam" id="PF02812">
    <property type="entry name" value="ELFV_dehydrog_N"/>
    <property type="match status" value="1"/>
</dbReference>
<evidence type="ECO:0000256" key="1">
    <source>
        <dbReference type="ARBA" id="ARBA00006382"/>
    </source>
</evidence>
<dbReference type="PANTHER" id="PTHR11606">
    <property type="entry name" value="GLUTAMATE DEHYDROGENASE"/>
    <property type="match status" value="1"/>
</dbReference>
<dbReference type="Gene3D" id="3.40.50.720">
    <property type="entry name" value="NAD(P)-binding Rossmann-like Domain"/>
    <property type="match status" value="1"/>
</dbReference>
<comment type="caution">
    <text evidence="9">The sequence shown here is derived from an EMBL/GenBank/DDBJ whole genome shotgun (WGS) entry which is preliminary data.</text>
</comment>
<dbReference type="AlphaFoldDB" id="A0A6B1DSI6"/>
<reference evidence="9" key="1">
    <citation type="submission" date="2019-09" db="EMBL/GenBank/DDBJ databases">
        <title>Characterisation of the sponge microbiome using genome-centric metagenomics.</title>
        <authorList>
            <person name="Engelberts J.P."/>
            <person name="Robbins S.J."/>
            <person name="De Goeij J.M."/>
            <person name="Aranda M."/>
            <person name="Bell S.C."/>
            <person name="Webster N.S."/>
        </authorList>
    </citation>
    <scope>NUCLEOTIDE SEQUENCE</scope>
    <source>
        <strain evidence="9">SB0662_bin_9</strain>
    </source>
</reference>
<dbReference type="SUPFAM" id="SSF51735">
    <property type="entry name" value="NAD(P)-binding Rossmann-fold domains"/>
    <property type="match status" value="1"/>
</dbReference>
<dbReference type="InterPro" id="IPR036291">
    <property type="entry name" value="NAD(P)-bd_dom_sf"/>
</dbReference>
<dbReference type="SMART" id="SM00839">
    <property type="entry name" value="ELFV_dehydrog"/>
    <property type="match status" value="1"/>
</dbReference>
<dbReference type="InterPro" id="IPR006096">
    <property type="entry name" value="Glu/Leu/Phe/Val/Trp_DH_C"/>
</dbReference>
<dbReference type="CDD" id="cd01076">
    <property type="entry name" value="NAD_bind_1_Glu_DH"/>
    <property type="match status" value="1"/>
</dbReference>
<dbReference type="EMBL" id="VXPY01000036">
    <property type="protein sequence ID" value="MYD89785.1"/>
    <property type="molecule type" value="Genomic_DNA"/>
</dbReference>
<evidence type="ECO:0000259" key="8">
    <source>
        <dbReference type="SMART" id="SM00839"/>
    </source>
</evidence>
<dbReference type="GO" id="GO:0006538">
    <property type="term" value="P:L-glutamate catabolic process"/>
    <property type="evidence" value="ECO:0007669"/>
    <property type="project" value="TreeGrafter"/>
</dbReference>
<dbReference type="InterPro" id="IPR033524">
    <property type="entry name" value="Glu/Leu/Phe/Val_DH_AS"/>
</dbReference>
<dbReference type="SUPFAM" id="SSF53223">
    <property type="entry name" value="Aminoacid dehydrogenase-like, N-terminal domain"/>
    <property type="match status" value="1"/>
</dbReference>
<dbReference type="PRINTS" id="PR00082">
    <property type="entry name" value="GLFDHDRGNASE"/>
</dbReference>
<dbReference type="InterPro" id="IPR033922">
    <property type="entry name" value="NAD_bind_Glu_DH"/>
</dbReference>
<feature type="binding site" evidence="5">
    <location>
        <position position="149"/>
    </location>
    <ligand>
        <name>substrate</name>
    </ligand>
</feature>
<keyword evidence="5" id="KW-0547">Nucleotide-binding</keyword>
<protein>
    <recommendedName>
        <fullName evidence="3">Glutamate dehydrogenase</fullName>
    </recommendedName>
</protein>
<accession>A0A6B1DSI6</accession>
<evidence type="ECO:0000256" key="4">
    <source>
        <dbReference type="PIRSR" id="PIRSR000185-1"/>
    </source>
</evidence>
<keyword evidence="5" id="KW-0520">NAD</keyword>
<dbReference type="PROSITE" id="PS00074">
    <property type="entry name" value="GLFV_DEHYDROGENASE"/>
    <property type="match status" value="1"/>
</dbReference>
<name>A0A6B1DSI6_9CHLR</name>
<feature type="active site" description="Proton donor" evidence="4">
    <location>
        <position position="161"/>
    </location>
</feature>
<dbReference type="PANTHER" id="PTHR11606:SF13">
    <property type="entry name" value="GLUTAMATE DEHYDROGENASE 1, MITOCHONDRIAL"/>
    <property type="match status" value="1"/>
</dbReference>
<dbReference type="InterPro" id="IPR006097">
    <property type="entry name" value="Glu/Leu/Phe/Val/Trp_DH_dimer"/>
</dbReference>
<sequence>MPMLPTLLYVDHWSTLISTNMPRPNSHFTVTRDFDATPIASPAMSQDVWDGMEPTGSEPSSHLAEVLNQMHGARSLLDVSDLEMEVLSHARRETTAQLIVQRDDGDHFVFVGHRVQWNDARGPFKGGIRFHPAETLDMTRALAALMMLKTAVLDLPLGGGKGGVQCDPATLSRPERERLSRSYIRAMHPVLGPELDIPAPDMNTNAEVMGWMVDEFESIRGRHAPGTITGKPPVLGGSRGRPEATALGGLSVLHRVADHMGKPLAGNSLVIHGYGNVGSHAHQLATDITGARVTGVCDSRSGLFNPEGLPYEEVSAWKQRHGSFVGCPAGSAVSPEELLVQPASALLLASMEGMIDGHNADDIQAEMVVELANQPTSQEGGQRLLDRGILVIPDILGNAGGVTVSYFEQVQNASWQRWSRTQVVEQLQQEMASATDAVVDMAHRHDTDLRTAAIALAMERIVEAQRSRGWSSRSSM</sequence>
<evidence type="ECO:0000256" key="7">
    <source>
        <dbReference type="RuleBase" id="RU004417"/>
    </source>
</evidence>
<evidence type="ECO:0000256" key="5">
    <source>
        <dbReference type="PIRSR" id="PIRSR000185-2"/>
    </source>
</evidence>
<dbReference type="InterPro" id="IPR014362">
    <property type="entry name" value="Glu_DH"/>
</dbReference>
<dbReference type="GO" id="GO:0000166">
    <property type="term" value="F:nucleotide binding"/>
    <property type="evidence" value="ECO:0007669"/>
    <property type="project" value="UniProtKB-KW"/>
</dbReference>
<feature type="binding site" evidence="5">
    <location>
        <position position="125"/>
    </location>
    <ligand>
        <name>substrate</name>
    </ligand>
</feature>
<dbReference type="InterPro" id="IPR046346">
    <property type="entry name" value="Aminoacid_DH-like_N_sf"/>
</dbReference>
<dbReference type="InterPro" id="IPR006095">
    <property type="entry name" value="Glu/Leu/Phe/Val/Trp_DH"/>
</dbReference>
<feature type="binding site" evidence="5">
    <location>
        <position position="405"/>
    </location>
    <ligand>
        <name>substrate</name>
    </ligand>
</feature>
<feature type="domain" description="Glutamate/phenylalanine/leucine/valine/L-tryptophan dehydrogenase C-terminal" evidence="8">
    <location>
        <begin position="238"/>
        <end position="469"/>
    </location>
</feature>
<organism evidence="9">
    <name type="scientific">Caldilineaceae bacterium SB0662_bin_9</name>
    <dbReference type="NCBI Taxonomy" id="2605258"/>
    <lineage>
        <taxon>Bacteria</taxon>
        <taxon>Bacillati</taxon>
        <taxon>Chloroflexota</taxon>
        <taxon>Caldilineae</taxon>
        <taxon>Caldilineales</taxon>
        <taxon>Caldilineaceae</taxon>
    </lineage>
</organism>
<feature type="binding site" evidence="5">
    <location>
        <position position="276"/>
    </location>
    <ligand>
        <name>NAD(+)</name>
        <dbReference type="ChEBI" id="CHEBI:57540"/>
    </ligand>
</feature>
<dbReference type="PIRSF" id="PIRSF000185">
    <property type="entry name" value="Glu_DH"/>
    <property type="match status" value="1"/>
</dbReference>
<evidence type="ECO:0000313" key="9">
    <source>
        <dbReference type="EMBL" id="MYD89785.1"/>
    </source>
</evidence>